<dbReference type="SMART" id="SM00829">
    <property type="entry name" value="PKS_ER"/>
    <property type="match status" value="1"/>
</dbReference>
<protein>
    <recommendedName>
        <fullName evidence="7">Enoyl reductase (ER) domain-containing protein</fullName>
    </recommendedName>
</protein>
<dbReference type="InterPro" id="IPR002328">
    <property type="entry name" value="ADH_Zn_CS"/>
</dbReference>
<dbReference type="GO" id="GO:0034079">
    <property type="term" value="P:butanediol biosynthetic process"/>
    <property type="evidence" value="ECO:0007669"/>
    <property type="project" value="TreeGrafter"/>
</dbReference>
<proteinExistence type="inferred from homology"/>
<gene>
    <name evidence="8" type="ORF">N7452_006786</name>
</gene>
<evidence type="ECO:0000256" key="2">
    <source>
        <dbReference type="ARBA" id="ARBA00008072"/>
    </source>
</evidence>
<dbReference type="InterPro" id="IPR011032">
    <property type="entry name" value="GroES-like_sf"/>
</dbReference>
<evidence type="ECO:0000313" key="9">
    <source>
        <dbReference type="Proteomes" id="UP001147695"/>
    </source>
</evidence>
<comment type="similarity">
    <text evidence="2 6">Belongs to the zinc-containing alcohol dehydrogenase family.</text>
</comment>
<evidence type="ECO:0000259" key="7">
    <source>
        <dbReference type="SMART" id="SM00829"/>
    </source>
</evidence>
<evidence type="ECO:0000256" key="1">
    <source>
        <dbReference type="ARBA" id="ARBA00001947"/>
    </source>
</evidence>
<dbReference type="CDD" id="cd08233">
    <property type="entry name" value="butanediol_DH_like"/>
    <property type="match status" value="1"/>
</dbReference>
<dbReference type="AlphaFoldDB" id="A0A9W9QS05"/>
<dbReference type="InterPro" id="IPR036291">
    <property type="entry name" value="NAD(P)-bd_dom_sf"/>
</dbReference>
<dbReference type="GO" id="GO:0008270">
    <property type="term" value="F:zinc ion binding"/>
    <property type="evidence" value="ECO:0007669"/>
    <property type="project" value="InterPro"/>
</dbReference>
<dbReference type="InterPro" id="IPR020843">
    <property type="entry name" value="ER"/>
</dbReference>
<dbReference type="Gene3D" id="3.40.50.720">
    <property type="entry name" value="NAD(P)-binding Rossmann-like Domain"/>
    <property type="match status" value="1"/>
</dbReference>
<feature type="domain" description="Enoyl reductase (ER)" evidence="7">
    <location>
        <begin position="8"/>
        <end position="353"/>
    </location>
</feature>
<dbReference type="GO" id="GO:0005737">
    <property type="term" value="C:cytoplasm"/>
    <property type="evidence" value="ECO:0007669"/>
    <property type="project" value="TreeGrafter"/>
</dbReference>
<reference evidence="8" key="1">
    <citation type="submission" date="2022-12" db="EMBL/GenBank/DDBJ databases">
        <authorList>
            <person name="Petersen C."/>
        </authorList>
    </citation>
    <scope>NUCLEOTIDE SEQUENCE</scope>
    <source>
        <strain evidence="8">IBT 35673</strain>
    </source>
</reference>
<dbReference type="Gene3D" id="3.90.180.10">
    <property type="entry name" value="Medium-chain alcohol dehydrogenases, catalytic domain"/>
    <property type="match status" value="1"/>
</dbReference>
<comment type="cofactor">
    <cofactor evidence="1 6">
        <name>Zn(2+)</name>
        <dbReference type="ChEBI" id="CHEBI:29105"/>
    </cofactor>
</comment>
<dbReference type="Pfam" id="PF00107">
    <property type="entry name" value="ADH_zinc_N"/>
    <property type="match status" value="1"/>
</dbReference>
<keyword evidence="4 6" id="KW-0862">Zinc</keyword>
<dbReference type="InterPro" id="IPR013154">
    <property type="entry name" value="ADH-like_N"/>
</dbReference>
<dbReference type="PANTHER" id="PTHR43161">
    <property type="entry name" value="SORBITOL DEHYDROGENASE"/>
    <property type="match status" value="1"/>
</dbReference>
<keyword evidence="5" id="KW-0560">Oxidoreductase</keyword>
<sequence length="363" mass="38625">MRAVRFHGARDIRLDEIEEPVCGVDQVKIRPAFVGICGSDLHEYLSGPCAVPVTPHPLTGEKLPTTLGHELSGTIEEVGSMVSGFKVGDRVTVMPNLYDGTCVRCQSGKLHQCEKLGFIGFSGSAGGLSDHLVVRKEQVVLLPDSIPLEIGALVEPLAVAWHAISQSPIQKMDQGKLIALVVGVGPIGLAIVQGLKAQGVETIVAADVSSKRRESAAYFGATLVLDPIQADLVSHVHGLTIDGGASIAFECSGVQAGFDSAVAATRPGGTTVIVSQWMQRASFDIFDVMLHEKHLVGAVVYERKDFEAVIKAIDSGKIQPGSMVTSKIRMDQVAEKGFKALIEERDLHVKILVEVGDIPPSDV</sequence>
<dbReference type="SUPFAM" id="SSF50129">
    <property type="entry name" value="GroES-like"/>
    <property type="match status" value="1"/>
</dbReference>
<dbReference type="EMBL" id="JAPZBQ010000003">
    <property type="protein sequence ID" value="KAJ5340058.1"/>
    <property type="molecule type" value="Genomic_DNA"/>
</dbReference>
<dbReference type="PANTHER" id="PTHR43161:SF23">
    <property type="entry name" value="(R,R)-BUTANEDIOL DEHYDROGENASE-RELATED"/>
    <property type="match status" value="1"/>
</dbReference>
<dbReference type="SUPFAM" id="SSF51735">
    <property type="entry name" value="NAD(P)-binding Rossmann-fold domains"/>
    <property type="match status" value="1"/>
</dbReference>
<evidence type="ECO:0000256" key="4">
    <source>
        <dbReference type="ARBA" id="ARBA00022833"/>
    </source>
</evidence>
<organism evidence="8 9">
    <name type="scientific">Penicillium brevicompactum</name>
    <dbReference type="NCBI Taxonomy" id="5074"/>
    <lineage>
        <taxon>Eukaryota</taxon>
        <taxon>Fungi</taxon>
        <taxon>Dikarya</taxon>
        <taxon>Ascomycota</taxon>
        <taxon>Pezizomycotina</taxon>
        <taxon>Eurotiomycetes</taxon>
        <taxon>Eurotiomycetidae</taxon>
        <taxon>Eurotiales</taxon>
        <taxon>Aspergillaceae</taxon>
        <taxon>Penicillium</taxon>
    </lineage>
</organism>
<dbReference type="Pfam" id="PF08240">
    <property type="entry name" value="ADH_N"/>
    <property type="match status" value="1"/>
</dbReference>
<dbReference type="InterPro" id="IPR013149">
    <property type="entry name" value="ADH-like_C"/>
</dbReference>
<keyword evidence="3 6" id="KW-0479">Metal-binding</keyword>
<dbReference type="GO" id="GO:0000721">
    <property type="term" value="F:(R,R)-butanediol dehydrogenase activity"/>
    <property type="evidence" value="ECO:0007669"/>
    <property type="project" value="TreeGrafter"/>
</dbReference>
<evidence type="ECO:0000256" key="5">
    <source>
        <dbReference type="ARBA" id="ARBA00023002"/>
    </source>
</evidence>
<dbReference type="Proteomes" id="UP001147695">
    <property type="component" value="Unassembled WGS sequence"/>
</dbReference>
<name>A0A9W9QS05_PENBR</name>
<evidence type="ECO:0000256" key="3">
    <source>
        <dbReference type="ARBA" id="ARBA00022723"/>
    </source>
</evidence>
<reference evidence="8" key="2">
    <citation type="journal article" date="2023" name="IMA Fungus">
        <title>Comparative genomic study of the Penicillium genus elucidates a diverse pangenome and 15 lateral gene transfer events.</title>
        <authorList>
            <person name="Petersen C."/>
            <person name="Sorensen T."/>
            <person name="Nielsen M.R."/>
            <person name="Sondergaard T.E."/>
            <person name="Sorensen J.L."/>
            <person name="Fitzpatrick D.A."/>
            <person name="Frisvad J.C."/>
            <person name="Nielsen K.L."/>
        </authorList>
    </citation>
    <scope>NUCLEOTIDE SEQUENCE</scope>
    <source>
        <strain evidence="8">IBT 35673</strain>
    </source>
</reference>
<evidence type="ECO:0000313" key="8">
    <source>
        <dbReference type="EMBL" id="KAJ5340058.1"/>
    </source>
</evidence>
<accession>A0A9W9QS05</accession>
<dbReference type="PROSITE" id="PS00059">
    <property type="entry name" value="ADH_ZINC"/>
    <property type="match status" value="1"/>
</dbReference>
<evidence type="ECO:0000256" key="6">
    <source>
        <dbReference type="RuleBase" id="RU361277"/>
    </source>
</evidence>
<comment type="caution">
    <text evidence="8">The sequence shown here is derived from an EMBL/GenBank/DDBJ whole genome shotgun (WGS) entry which is preliminary data.</text>
</comment>